<keyword evidence="3 8" id="KW-0812">Transmembrane</keyword>
<keyword evidence="5 8" id="KW-1133">Transmembrane helix</keyword>
<name>A0A151ZRX8_TIELA</name>
<evidence type="ECO:0000256" key="2">
    <source>
        <dbReference type="ARBA" id="ARBA00009950"/>
    </source>
</evidence>
<dbReference type="PANTHER" id="PTHR13505">
    <property type="entry name" value="TRANSMEMBRANE PROTEIN 208"/>
    <property type="match status" value="1"/>
</dbReference>
<evidence type="ECO:0000256" key="1">
    <source>
        <dbReference type="ARBA" id="ARBA00004477"/>
    </source>
</evidence>
<dbReference type="OMA" id="PIRAGWM"/>
<comment type="similarity">
    <text evidence="2">Belongs to the TMEM208 family.</text>
</comment>
<feature type="transmembrane region" description="Helical" evidence="8">
    <location>
        <begin position="43"/>
        <end position="62"/>
    </location>
</feature>
<proteinExistence type="inferred from homology"/>
<evidence type="ECO:0000256" key="6">
    <source>
        <dbReference type="ARBA" id="ARBA00023136"/>
    </source>
</evidence>
<dbReference type="InParanoid" id="A0A151ZRX8"/>
<accession>A0A151ZRX8</accession>
<feature type="region of interest" description="Disordered" evidence="7">
    <location>
        <begin position="142"/>
        <end position="170"/>
    </location>
</feature>
<sequence>MANSGAKKRKIQNDKEMLKLRVILLVSNLLYIVYRMVIHKDSFGGWNWFSFITMALLNLLAYKLISASAAPTFSAEGELIDGGNDLSAGLNEYYFDIVYICVITQVIGLFTDKALLLLLTIPGFAFYKLWDMVIKPWIFTPDSTPQVEDEKTKKKREKDERKAKKIKYIR</sequence>
<dbReference type="FunCoup" id="A0A151ZRX8">
    <property type="interactions" value="17"/>
</dbReference>
<keyword evidence="10" id="KW-1185">Reference proteome</keyword>
<dbReference type="AlphaFoldDB" id="A0A151ZRX8"/>
<evidence type="ECO:0000313" key="9">
    <source>
        <dbReference type="EMBL" id="KYQ96688.1"/>
    </source>
</evidence>
<dbReference type="GO" id="GO:0005773">
    <property type="term" value="C:vacuole"/>
    <property type="evidence" value="ECO:0007669"/>
    <property type="project" value="GOC"/>
</dbReference>
<dbReference type="PANTHER" id="PTHR13505:SF7">
    <property type="entry name" value="TRANSMEMBRANE PROTEIN 208"/>
    <property type="match status" value="1"/>
</dbReference>
<evidence type="ECO:0000256" key="3">
    <source>
        <dbReference type="ARBA" id="ARBA00022692"/>
    </source>
</evidence>
<dbReference type="InterPro" id="IPR008506">
    <property type="entry name" value="SND2/TMEM208"/>
</dbReference>
<comment type="subcellular location">
    <subcellularLocation>
        <location evidence="1">Endoplasmic reticulum membrane</location>
        <topology evidence="1">Multi-pass membrane protein</topology>
    </subcellularLocation>
</comment>
<comment type="caution">
    <text evidence="9">The sequence shown here is derived from an EMBL/GenBank/DDBJ whole genome shotgun (WGS) entry which is preliminary data.</text>
</comment>
<feature type="transmembrane region" description="Helical" evidence="8">
    <location>
        <begin position="20"/>
        <end position="37"/>
    </location>
</feature>
<organism evidence="9 10">
    <name type="scientific">Tieghemostelium lacteum</name>
    <name type="common">Slime mold</name>
    <name type="synonym">Dictyostelium lacteum</name>
    <dbReference type="NCBI Taxonomy" id="361077"/>
    <lineage>
        <taxon>Eukaryota</taxon>
        <taxon>Amoebozoa</taxon>
        <taxon>Evosea</taxon>
        <taxon>Eumycetozoa</taxon>
        <taxon>Dictyostelia</taxon>
        <taxon>Dictyosteliales</taxon>
        <taxon>Raperosteliaceae</taxon>
        <taxon>Tieghemostelium</taxon>
    </lineage>
</organism>
<gene>
    <name evidence="9" type="ORF">DLAC_03977</name>
</gene>
<dbReference type="STRING" id="361077.A0A151ZRX8"/>
<feature type="compositionally biased region" description="Basic and acidic residues" evidence="7">
    <location>
        <begin position="148"/>
        <end position="162"/>
    </location>
</feature>
<dbReference type="Pfam" id="PF05620">
    <property type="entry name" value="TMEM208_SND2"/>
    <property type="match status" value="1"/>
</dbReference>
<evidence type="ECO:0000256" key="7">
    <source>
        <dbReference type="SAM" id="MobiDB-lite"/>
    </source>
</evidence>
<keyword evidence="4" id="KW-0256">Endoplasmic reticulum</keyword>
<evidence type="ECO:0000256" key="8">
    <source>
        <dbReference type="SAM" id="Phobius"/>
    </source>
</evidence>
<protein>
    <submittedName>
        <fullName evidence="9">Transmembrane protein</fullName>
    </submittedName>
</protein>
<reference evidence="9 10" key="1">
    <citation type="submission" date="2015-12" db="EMBL/GenBank/DDBJ databases">
        <title>Dictyostelia acquired genes for synthesis and detection of signals that induce cell-type specialization by lateral gene transfer from prokaryotes.</title>
        <authorList>
            <person name="Gloeckner G."/>
            <person name="Schaap P."/>
        </authorList>
    </citation>
    <scope>NUCLEOTIDE SEQUENCE [LARGE SCALE GENOMIC DNA]</scope>
    <source>
        <strain evidence="9 10">TK</strain>
    </source>
</reference>
<dbReference type="OrthoDB" id="276296at2759"/>
<evidence type="ECO:0000313" key="10">
    <source>
        <dbReference type="Proteomes" id="UP000076078"/>
    </source>
</evidence>
<keyword evidence="6 8" id="KW-0472">Membrane</keyword>
<evidence type="ECO:0000256" key="4">
    <source>
        <dbReference type="ARBA" id="ARBA00022824"/>
    </source>
</evidence>
<dbReference type="GO" id="GO:0005789">
    <property type="term" value="C:endoplasmic reticulum membrane"/>
    <property type="evidence" value="ECO:0007669"/>
    <property type="project" value="UniProtKB-SubCell"/>
</dbReference>
<dbReference type="Proteomes" id="UP000076078">
    <property type="component" value="Unassembled WGS sequence"/>
</dbReference>
<dbReference type="GO" id="GO:0006624">
    <property type="term" value="P:vacuolar protein processing"/>
    <property type="evidence" value="ECO:0007669"/>
    <property type="project" value="TreeGrafter"/>
</dbReference>
<evidence type="ECO:0000256" key="5">
    <source>
        <dbReference type="ARBA" id="ARBA00022989"/>
    </source>
</evidence>
<dbReference type="EMBL" id="LODT01000021">
    <property type="protein sequence ID" value="KYQ96688.1"/>
    <property type="molecule type" value="Genomic_DNA"/>
</dbReference>